<sequence>MDKGRTPSSTRRWQDAPADAHPRRGRTNKVTPAERRTTSSTNKRPSSQGHKNERHGKMGISKEVLPVGSNQPANTDIQATSASPPLSHPLQAQDDLPI</sequence>
<feature type="non-terminal residue" evidence="2">
    <location>
        <position position="98"/>
    </location>
</feature>
<comment type="caution">
    <text evidence="2">The sequence shown here is derived from an EMBL/GenBank/DDBJ whole genome shotgun (WGS) entry which is preliminary data.</text>
</comment>
<feature type="compositionally biased region" description="Polar residues" evidence="1">
    <location>
        <begin position="68"/>
        <end position="84"/>
    </location>
</feature>
<feature type="compositionally biased region" description="Basic and acidic residues" evidence="1">
    <location>
        <begin position="12"/>
        <end position="22"/>
    </location>
</feature>
<evidence type="ECO:0000313" key="3">
    <source>
        <dbReference type="Proteomes" id="UP001328107"/>
    </source>
</evidence>
<protein>
    <submittedName>
        <fullName evidence="2">Uncharacterized protein</fullName>
    </submittedName>
</protein>
<dbReference type="AlphaFoldDB" id="A0AAN5D866"/>
<feature type="region of interest" description="Disordered" evidence="1">
    <location>
        <begin position="1"/>
        <end position="98"/>
    </location>
</feature>
<organism evidence="2 3">
    <name type="scientific">Pristionchus mayeri</name>
    <dbReference type="NCBI Taxonomy" id="1317129"/>
    <lineage>
        <taxon>Eukaryota</taxon>
        <taxon>Metazoa</taxon>
        <taxon>Ecdysozoa</taxon>
        <taxon>Nematoda</taxon>
        <taxon>Chromadorea</taxon>
        <taxon>Rhabditida</taxon>
        <taxon>Rhabditina</taxon>
        <taxon>Diplogasteromorpha</taxon>
        <taxon>Diplogasteroidea</taxon>
        <taxon>Neodiplogasteridae</taxon>
        <taxon>Pristionchus</taxon>
    </lineage>
</organism>
<keyword evidence="3" id="KW-1185">Reference proteome</keyword>
<dbReference type="Proteomes" id="UP001328107">
    <property type="component" value="Unassembled WGS sequence"/>
</dbReference>
<evidence type="ECO:0000313" key="2">
    <source>
        <dbReference type="EMBL" id="GMR58283.1"/>
    </source>
</evidence>
<name>A0AAN5D866_9BILA</name>
<evidence type="ECO:0000256" key="1">
    <source>
        <dbReference type="SAM" id="MobiDB-lite"/>
    </source>
</evidence>
<feature type="compositionally biased region" description="Polar residues" evidence="1">
    <location>
        <begin position="1"/>
        <end position="11"/>
    </location>
</feature>
<reference evidence="3" key="1">
    <citation type="submission" date="2022-10" db="EMBL/GenBank/DDBJ databases">
        <title>Genome assembly of Pristionchus species.</title>
        <authorList>
            <person name="Yoshida K."/>
            <person name="Sommer R.J."/>
        </authorList>
    </citation>
    <scope>NUCLEOTIDE SEQUENCE [LARGE SCALE GENOMIC DNA]</scope>
    <source>
        <strain evidence="3">RS5460</strain>
    </source>
</reference>
<accession>A0AAN5D866</accession>
<proteinExistence type="predicted"/>
<gene>
    <name evidence="2" type="ORF">PMAYCL1PPCAC_28478</name>
</gene>
<dbReference type="EMBL" id="BTRK01000006">
    <property type="protein sequence ID" value="GMR58283.1"/>
    <property type="molecule type" value="Genomic_DNA"/>
</dbReference>
<feature type="compositionally biased region" description="Polar residues" evidence="1">
    <location>
        <begin position="38"/>
        <end position="49"/>
    </location>
</feature>